<evidence type="ECO:0000313" key="5">
    <source>
        <dbReference type="Proteomes" id="UP000565468"/>
    </source>
</evidence>
<evidence type="ECO:0000259" key="3">
    <source>
        <dbReference type="Pfam" id="PF13407"/>
    </source>
</evidence>
<dbReference type="InterPro" id="IPR050555">
    <property type="entry name" value="Bact_Solute-Bind_Prot2"/>
</dbReference>
<dbReference type="Proteomes" id="UP000565468">
    <property type="component" value="Unassembled WGS sequence"/>
</dbReference>
<protein>
    <submittedName>
        <fullName evidence="4">Sugar ABC transporter substrate-binding protein</fullName>
    </submittedName>
</protein>
<dbReference type="GO" id="GO:0030288">
    <property type="term" value="C:outer membrane-bounded periplasmic space"/>
    <property type="evidence" value="ECO:0007669"/>
    <property type="project" value="TreeGrafter"/>
</dbReference>
<dbReference type="RefSeq" id="WP_169504620.1">
    <property type="nucleotide sequence ID" value="NZ_JABBPN010000006.1"/>
</dbReference>
<dbReference type="PANTHER" id="PTHR30036">
    <property type="entry name" value="D-XYLOSE-BINDING PERIPLASMIC PROTEIN"/>
    <property type="match status" value="1"/>
</dbReference>
<organism evidence="4 5">
    <name type="scientific">Paenibacillus lemnae</name>
    <dbReference type="NCBI Taxonomy" id="1330551"/>
    <lineage>
        <taxon>Bacteria</taxon>
        <taxon>Bacillati</taxon>
        <taxon>Bacillota</taxon>
        <taxon>Bacilli</taxon>
        <taxon>Bacillales</taxon>
        <taxon>Paenibacillaceae</taxon>
        <taxon>Paenibacillus</taxon>
    </lineage>
</organism>
<name>A0A848M6F4_PAELE</name>
<dbReference type="SUPFAM" id="SSF53822">
    <property type="entry name" value="Periplasmic binding protein-like I"/>
    <property type="match status" value="1"/>
</dbReference>
<dbReference type="GO" id="GO:0030246">
    <property type="term" value="F:carbohydrate binding"/>
    <property type="evidence" value="ECO:0007669"/>
    <property type="project" value="TreeGrafter"/>
</dbReference>
<dbReference type="EMBL" id="JABBPN010000006">
    <property type="protein sequence ID" value="NMO95829.1"/>
    <property type="molecule type" value="Genomic_DNA"/>
</dbReference>
<evidence type="ECO:0000313" key="4">
    <source>
        <dbReference type="EMBL" id="NMO95829.1"/>
    </source>
</evidence>
<evidence type="ECO:0000256" key="2">
    <source>
        <dbReference type="ARBA" id="ARBA00007639"/>
    </source>
</evidence>
<dbReference type="InterPro" id="IPR028082">
    <property type="entry name" value="Peripla_BP_I"/>
</dbReference>
<accession>A0A848M6F4</accession>
<proteinExistence type="inferred from homology"/>
<keyword evidence="5" id="KW-1185">Reference proteome</keyword>
<dbReference type="PANTHER" id="PTHR30036:SF7">
    <property type="entry name" value="ABC TRANSPORTER PERIPLASMIC-BINDING PROTEIN YPHF"/>
    <property type="match status" value="1"/>
</dbReference>
<comment type="similarity">
    <text evidence="2">Belongs to the bacterial solute-binding protein 2 family.</text>
</comment>
<dbReference type="AlphaFoldDB" id="A0A848M6F4"/>
<dbReference type="InterPro" id="IPR025997">
    <property type="entry name" value="SBP_2_dom"/>
</dbReference>
<dbReference type="Pfam" id="PF13407">
    <property type="entry name" value="Peripla_BP_4"/>
    <property type="match status" value="1"/>
</dbReference>
<comment type="subcellular location">
    <subcellularLocation>
        <location evidence="1">Cell envelope</location>
    </subcellularLocation>
</comment>
<sequence>MRKTAVVMCSIAGLILCFFTSLSVGRMYEAGSAMPAELQEEQVKYRLVLVTQELNTPFWDKVGETAVEEAAKNNVSLQVWGSYGSNEDDFLKKMEIAIASKVDGIIVQGLDTAEFKELTKIQAGRSGIPVITVASDVPMKDSLRRTYVGTDHTAAGRMVAKELISKLGTKGTVILIGGSRQQYDQDQRLKGIQEVLQQYPELVTVYAETSDEREKVISSAREMMNKYPNADAFVAVNTHITDALVNAVGKRYQSGKYLIYSFDDSPETRFLLERGELDGMIKQSPEEIGQISVNLMVSWLDGKTVPLDMNGYYTDITMIKAKNRP</sequence>
<comment type="caution">
    <text evidence="4">The sequence shown here is derived from an EMBL/GenBank/DDBJ whole genome shotgun (WGS) entry which is preliminary data.</text>
</comment>
<gene>
    <name evidence="4" type="ORF">HII30_08620</name>
</gene>
<reference evidence="4 5" key="1">
    <citation type="submission" date="2020-04" db="EMBL/GenBank/DDBJ databases">
        <title>Paenibacillus algicola sp. nov., a novel marine bacterium producing alginate lyase.</title>
        <authorList>
            <person name="Huang H."/>
        </authorList>
    </citation>
    <scope>NUCLEOTIDE SEQUENCE [LARGE SCALE GENOMIC DNA]</scope>
    <source>
        <strain evidence="4 5">L7-75</strain>
    </source>
</reference>
<evidence type="ECO:0000256" key="1">
    <source>
        <dbReference type="ARBA" id="ARBA00004196"/>
    </source>
</evidence>
<feature type="domain" description="Periplasmic binding protein" evidence="3">
    <location>
        <begin position="49"/>
        <end position="303"/>
    </location>
</feature>
<dbReference type="Gene3D" id="3.40.50.2300">
    <property type="match status" value="2"/>
</dbReference>